<feature type="chain" id="PRO_5047536243" description="DUF3011 domain-containing protein" evidence="1">
    <location>
        <begin position="24"/>
        <end position="305"/>
    </location>
</feature>
<dbReference type="Proteomes" id="UP001495147">
    <property type="component" value="Unassembled WGS sequence"/>
</dbReference>
<keyword evidence="3" id="KW-1185">Reference proteome</keyword>
<comment type="caution">
    <text evidence="2">The sequence shown here is derived from an EMBL/GenBank/DDBJ whole genome shotgun (WGS) entry which is preliminary data.</text>
</comment>
<evidence type="ECO:0000256" key="1">
    <source>
        <dbReference type="SAM" id="SignalP"/>
    </source>
</evidence>
<evidence type="ECO:0008006" key="4">
    <source>
        <dbReference type="Google" id="ProtNLM"/>
    </source>
</evidence>
<proteinExistence type="predicted"/>
<accession>A0ABV0G3A9</accession>
<feature type="signal peptide" evidence="1">
    <location>
        <begin position="1"/>
        <end position="23"/>
    </location>
</feature>
<keyword evidence="1" id="KW-0732">Signal</keyword>
<organism evidence="2 3">
    <name type="scientific">Roseateles paludis</name>
    <dbReference type="NCBI Taxonomy" id="3145238"/>
    <lineage>
        <taxon>Bacteria</taxon>
        <taxon>Pseudomonadati</taxon>
        <taxon>Pseudomonadota</taxon>
        <taxon>Betaproteobacteria</taxon>
        <taxon>Burkholderiales</taxon>
        <taxon>Sphaerotilaceae</taxon>
        <taxon>Roseateles</taxon>
    </lineage>
</organism>
<name>A0ABV0G3A9_9BURK</name>
<gene>
    <name evidence="2" type="ORF">ABDJ85_12075</name>
</gene>
<sequence length="305" mass="33474">MNTLLARWLCATALIALPGLALAQEWTHCAREDRVCDVDEDTLVRFGVPGRYVFRQVHDKINCTVSDFGTDPAVGQTKSCERSMNWRQDPAYQGWRQPGATGRNWRPCAKEGDWCDAPAGAEVRFGVDGQFATKRVNGRVRCEVAEFGDPAYKRSKVCELADSGEWTHCANEGQYCSATGTVRYTANGRSLERQVKGGIACNNGSFGDPYPGVAKQCEVRTDAGGRAGNGWQGEGADQLGWRACASEGAQCSFKGAGVVRYGAEGRYTYREAVNGLACRNDQFGFDPAPRQTKTCEVLQQKRRKQ</sequence>
<dbReference type="RefSeq" id="WP_347705035.1">
    <property type="nucleotide sequence ID" value="NZ_JBDPZD010000003.1"/>
</dbReference>
<evidence type="ECO:0000313" key="3">
    <source>
        <dbReference type="Proteomes" id="UP001495147"/>
    </source>
</evidence>
<dbReference type="EMBL" id="JBDPZD010000003">
    <property type="protein sequence ID" value="MEO3692211.1"/>
    <property type="molecule type" value="Genomic_DNA"/>
</dbReference>
<reference evidence="2 3" key="1">
    <citation type="submission" date="2024-05" db="EMBL/GenBank/DDBJ databases">
        <title>Roseateles sp. DJS-2-20 16S ribosomal RNA gene Genome sequencing and assembly.</title>
        <authorList>
            <person name="Woo H."/>
        </authorList>
    </citation>
    <scope>NUCLEOTIDE SEQUENCE [LARGE SCALE GENOMIC DNA]</scope>
    <source>
        <strain evidence="2 3">DJS-2-20</strain>
    </source>
</reference>
<protein>
    <recommendedName>
        <fullName evidence="4">DUF3011 domain-containing protein</fullName>
    </recommendedName>
</protein>
<evidence type="ECO:0000313" key="2">
    <source>
        <dbReference type="EMBL" id="MEO3692211.1"/>
    </source>
</evidence>